<dbReference type="RefSeq" id="WP_151902668.1">
    <property type="nucleotide sequence ID" value="NZ_CP045032.1"/>
</dbReference>
<reference evidence="4" key="1">
    <citation type="submission" date="2019-10" db="EMBL/GenBank/DDBJ databases">
        <title>Complete genome sequence of Corynebacterium urogenitalis DSM 108747, isolated from the genital tract of a cow.</title>
        <authorList>
            <person name="Ruckert C."/>
            <person name="Ballas P."/>
            <person name="Wagener K."/>
            <person name="Drillich M."/>
            <person name="Kaempfer P."/>
            <person name="Busse H.-J."/>
            <person name="Ehling-Schulz M."/>
        </authorList>
    </citation>
    <scope>NUCLEOTIDE SEQUENCE [LARGE SCALE GENOMIC DNA]</scope>
    <source>
        <strain evidence="4">LMM 1652</strain>
    </source>
</reference>
<feature type="compositionally biased region" description="Polar residues" evidence="1">
    <location>
        <begin position="27"/>
        <end position="45"/>
    </location>
</feature>
<protein>
    <recommendedName>
        <fullName evidence="5">Secreted protein</fullName>
    </recommendedName>
</protein>
<evidence type="ECO:0000313" key="3">
    <source>
        <dbReference type="EMBL" id="QFQ02284.1"/>
    </source>
</evidence>
<evidence type="ECO:0000313" key="4">
    <source>
        <dbReference type="Proteomes" id="UP000326711"/>
    </source>
</evidence>
<dbReference type="AlphaFoldDB" id="A0A5J6Z5N3"/>
<accession>A0A5J6Z5N3</accession>
<keyword evidence="4" id="KW-1185">Reference proteome</keyword>
<dbReference type="OrthoDB" id="4426827at2"/>
<feature type="region of interest" description="Disordered" evidence="1">
    <location>
        <begin position="23"/>
        <end position="57"/>
    </location>
</feature>
<name>A0A5J6Z5N3_9CORY</name>
<evidence type="ECO:0000256" key="1">
    <source>
        <dbReference type="SAM" id="MobiDB-lite"/>
    </source>
</evidence>
<keyword evidence="2" id="KW-0732">Signal</keyword>
<dbReference type="EMBL" id="CP045032">
    <property type="protein sequence ID" value="QFQ02284.1"/>
    <property type="molecule type" value="Genomic_DNA"/>
</dbReference>
<dbReference type="Proteomes" id="UP000326711">
    <property type="component" value="Chromosome"/>
</dbReference>
<gene>
    <name evidence="3" type="ORF">CUROG_04545</name>
</gene>
<feature type="chain" id="PRO_5039436681" description="Secreted protein" evidence="2">
    <location>
        <begin position="21"/>
        <end position="189"/>
    </location>
</feature>
<dbReference type="PROSITE" id="PS51257">
    <property type="entry name" value="PROKAR_LIPOPROTEIN"/>
    <property type="match status" value="1"/>
</dbReference>
<proteinExistence type="predicted"/>
<dbReference type="KEGG" id="cuo:CUROG_04545"/>
<evidence type="ECO:0000256" key="2">
    <source>
        <dbReference type="SAM" id="SignalP"/>
    </source>
</evidence>
<evidence type="ECO:0008006" key="5">
    <source>
        <dbReference type="Google" id="ProtNLM"/>
    </source>
</evidence>
<organism evidence="3 4">
    <name type="scientific">Corynebacterium urogenitale</name>
    <dbReference type="NCBI Taxonomy" id="2487892"/>
    <lineage>
        <taxon>Bacteria</taxon>
        <taxon>Bacillati</taxon>
        <taxon>Actinomycetota</taxon>
        <taxon>Actinomycetes</taxon>
        <taxon>Mycobacteriales</taxon>
        <taxon>Corynebacteriaceae</taxon>
        <taxon>Corynebacterium</taxon>
    </lineage>
</organism>
<feature type="signal peptide" evidence="2">
    <location>
        <begin position="1"/>
        <end position="20"/>
    </location>
</feature>
<sequence length="189" mass="20405" precursor="true">MRRYALAVIAVASLGLVACGSGDSPDESNGGNITAAESTATQEQSGEGDGSLGLNEPFEISTLDDNDVFLKITDITLGEDCKFGAYVPEMRNDELGEEKQYLQIFAEVDVQKLDNPMSQGMGFLDDPQIVDGEGFSENADLAMDCQSGEGYEDWLVPTSVGDKSRRYGAYVVPKSITEVRVHDKTFAVK</sequence>